<gene>
    <name evidence="1" type="primary">ORF277</name>
</gene>
<proteinExistence type="predicted"/>
<geneLocation type="mitochondrion" evidence="1"/>
<dbReference type="EMBL" id="AP014626">
    <property type="protein sequence ID" value="BAS19181.1"/>
    <property type="molecule type" value="Genomic_DNA"/>
</dbReference>
<sequence>MSISLKYQKFNPGTNLLKLLEFNKFRYKNRLESGANNTWYYNSGSKDKYILNDNQLLEGLPISGNVISNSYLSKDLRTSLLTEASSLNNNSEIQNFILNKQENSLKLFTQKLNGLKKLFLLKSLKQLDVFAKSPIIFKKGFLYQVKSNEILGTTVFVHAGGRSLKKIKKLPKNLKYENNEKIHLKFLSVPNKNLIRMSKLRVKFRRKPLNFWKKQQNPFPRTLKIIKIGSVKEPLKQIFSRNLEKLSLDSVISKKKDSKFDSTLFTLKTKTLIKSFC</sequence>
<reference evidence="1" key="1">
    <citation type="journal article" date="2016" name="Curr. Genet.">
        <title>Sequencing and analysis of the complete organellar genomes of Parmales, a closely related group to Bacillariophyta (diatoms).</title>
        <authorList>
            <person name="Tajima N."/>
            <person name="Saitoh K."/>
            <person name="Sato S."/>
            <person name="Maruyama F."/>
            <person name="Ichinomiya M."/>
            <person name="Yoshikawa S."/>
            <person name="Kurokawa K."/>
            <person name="Ohta H."/>
            <person name="Tabata S."/>
            <person name="Kuwata A."/>
            <person name="Sato N."/>
        </authorList>
    </citation>
    <scope>NUCLEOTIDE SEQUENCE</scope>
</reference>
<keyword evidence="1" id="KW-0496">Mitochondrion</keyword>
<evidence type="ECO:0000313" key="1">
    <source>
        <dbReference type="EMBL" id="BAS19181.1"/>
    </source>
</evidence>
<dbReference type="GeneID" id="25398369"/>
<protein>
    <submittedName>
        <fullName evidence="1">Uncharacterized protein</fullName>
    </submittedName>
</protein>
<name>A0A0K2RWF7_9STRA</name>
<accession>A0A0K2RWF7</accession>
<organism evidence="1">
    <name type="scientific">Triparma laevis</name>
    <dbReference type="NCBI Taxonomy" id="1534972"/>
    <lineage>
        <taxon>Eukaryota</taxon>
        <taxon>Sar</taxon>
        <taxon>Stramenopiles</taxon>
        <taxon>Ochrophyta</taxon>
        <taxon>Bolidophyceae</taxon>
        <taxon>Parmales</taxon>
        <taxon>Triparmaceae</taxon>
        <taxon>Triparma</taxon>
    </lineage>
</organism>
<dbReference type="AlphaFoldDB" id="A0A0K2RWF7"/>
<dbReference type="RefSeq" id="YP_009163727.1">
    <property type="nucleotide sequence ID" value="NC_027747.1"/>
</dbReference>